<dbReference type="InterPro" id="IPR001936">
    <property type="entry name" value="RasGAP_dom"/>
</dbReference>
<accession>D3BPT7</accession>
<dbReference type="SMART" id="SM00323">
    <property type="entry name" value="RasGAP"/>
    <property type="match status" value="1"/>
</dbReference>
<feature type="region of interest" description="Disordered" evidence="2">
    <location>
        <begin position="927"/>
        <end position="967"/>
    </location>
</feature>
<dbReference type="EMBL" id="ADBJ01000047">
    <property type="protein sequence ID" value="EFA76220.1"/>
    <property type="molecule type" value="Genomic_DNA"/>
</dbReference>
<dbReference type="PROSITE" id="PS50018">
    <property type="entry name" value="RAS_GTPASE_ACTIV_2"/>
    <property type="match status" value="1"/>
</dbReference>
<evidence type="ECO:0000313" key="5">
    <source>
        <dbReference type="Proteomes" id="UP000001396"/>
    </source>
</evidence>
<reference evidence="4 5" key="1">
    <citation type="journal article" date="2011" name="Genome Res.">
        <title>Phylogeny-wide analysis of social amoeba genomes highlights ancient origins for complex intercellular communication.</title>
        <authorList>
            <person name="Heidel A.J."/>
            <person name="Lawal H.M."/>
            <person name="Felder M."/>
            <person name="Schilde C."/>
            <person name="Helps N.R."/>
            <person name="Tunggal B."/>
            <person name="Rivero F."/>
            <person name="John U."/>
            <person name="Schleicher M."/>
            <person name="Eichinger L."/>
            <person name="Platzer M."/>
            <person name="Noegel A.A."/>
            <person name="Schaap P."/>
            <person name="Gloeckner G."/>
        </authorList>
    </citation>
    <scope>NUCLEOTIDE SEQUENCE [LARGE SCALE GENOMIC DNA]</scope>
    <source>
        <strain evidence="5">ATCC 26659 / Pp 5 / PN500</strain>
    </source>
</reference>
<feature type="compositionally biased region" description="Basic and acidic residues" evidence="2">
    <location>
        <begin position="927"/>
        <end position="938"/>
    </location>
</feature>
<feature type="region of interest" description="Disordered" evidence="2">
    <location>
        <begin position="273"/>
        <end position="311"/>
    </location>
</feature>
<dbReference type="SUPFAM" id="SSF48350">
    <property type="entry name" value="GTPase activation domain, GAP"/>
    <property type="match status" value="1"/>
</dbReference>
<name>D3BPT7_HETP5</name>
<feature type="compositionally biased region" description="Polar residues" evidence="2">
    <location>
        <begin position="299"/>
        <end position="311"/>
    </location>
</feature>
<feature type="compositionally biased region" description="Polar residues" evidence="2">
    <location>
        <begin position="150"/>
        <end position="161"/>
    </location>
</feature>
<gene>
    <name evidence="4" type="ORF">PPL_09981</name>
</gene>
<feature type="domain" description="Ras-GAP" evidence="3">
    <location>
        <begin position="368"/>
        <end position="560"/>
    </location>
</feature>
<dbReference type="STRING" id="670386.D3BPT7"/>
<dbReference type="Pfam" id="PF04784">
    <property type="entry name" value="DUF547"/>
    <property type="match status" value="1"/>
</dbReference>
<dbReference type="GO" id="GO:0005096">
    <property type="term" value="F:GTPase activator activity"/>
    <property type="evidence" value="ECO:0007669"/>
    <property type="project" value="UniProtKB-KW"/>
</dbReference>
<dbReference type="InterPro" id="IPR039360">
    <property type="entry name" value="Ras_GTPase"/>
</dbReference>
<organism evidence="4 5">
    <name type="scientific">Heterostelium pallidum (strain ATCC 26659 / Pp 5 / PN500)</name>
    <name type="common">Cellular slime mold</name>
    <name type="synonym">Polysphondylium pallidum</name>
    <dbReference type="NCBI Taxonomy" id="670386"/>
    <lineage>
        <taxon>Eukaryota</taxon>
        <taxon>Amoebozoa</taxon>
        <taxon>Evosea</taxon>
        <taxon>Eumycetozoa</taxon>
        <taxon>Dictyostelia</taxon>
        <taxon>Acytosteliales</taxon>
        <taxon>Acytosteliaceae</taxon>
        <taxon>Heterostelium</taxon>
    </lineage>
</organism>
<keyword evidence="1" id="KW-0343">GTPase activation</keyword>
<evidence type="ECO:0000256" key="1">
    <source>
        <dbReference type="ARBA" id="ARBA00022468"/>
    </source>
</evidence>
<evidence type="ECO:0000313" key="4">
    <source>
        <dbReference type="EMBL" id="EFA76220.1"/>
    </source>
</evidence>
<feature type="compositionally biased region" description="Polar residues" evidence="2">
    <location>
        <begin position="111"/>
        <end position="136"/>
    </location>
</feature>
<feature type="compositionally biased region" description="Polar residues" evidence="2">
    <location>
        <begin position="182"/>
        <end position="239"/>
    </location>
</feature>
<dbReference type="PANTHER" id="PTHR10194:SF132">
    <property type="entry name" value="RAS GTPASE ACTIVATION DOMAIN-CONTAINING PROTEIN"/>
    <property type="match status" value="1"/>
</dbReference>
<feature type="compositionally biased region" description="Polar residues" evidence="2">
    <location>
        <begin position="669"/>
        <end position="680"/>
    </location>
</feature>
<sequence length="967" mass="107739">MNEGGQSPLLCIKINNVRNTKALNGTDGALVCVVNVEGVDYHPIDVVLRRPKSDHGLQKNSLVFQLPGIVSRFEVAFKKKYHKDESVQPTVVVARANIQLQYSSMPFTSLPRRSSYNSLSPNTGSPTASPRHSPQQPLHLYNSMGGSPAGSPTSAPISIQGSGAPASNTSPSPLSMSGSSPININTPPQYSLSGSPASNTPNEYGLSGSPSMMTYNGNSIHQKSPTPIRGSNSVSSPSLATPAPNENEEYRIDSSLKWYKLYVLGVGNSNSIVSSSNNNNNPLSNSSNGQQPHLHHTISHSSFNTGYSESESTYSNDEVEVQLQISYENTNLPGLVRLKSLHRDLLDVVVTPKLQLVHASCDAVDITAAAAMAKSLVDIFHCHHKLLHLLKAFMKKEVAACHDPGTLFRSNSVAMKMVVAYGHKTAQHYVAQTLTPLVVELCSSPLSLEVDPDRLQPDEDVNENIEKLKVVSQKFFDRIVQSIDQCPKSIIEICYYFKKIVSRKFPNHWRAAVGGFIFLRLFCPACVSPENAGIISPGRVGISERRALVLVAKCLQNLSNQVTFNQPYMESLNDFIKSNAPLLDDFFVRLAARPSEDQTIDGMIVSEDSFHDGIVYVQQFLDKNQERVFKNLEAAGFPELIKPEKLQEVIDLSKKAMLQSSPLLLLSKNRSNSAGSSNSPKIEVKKNRSNSDNKEPSFKWQSTLSKNLKIAKQNVITPTLNVISNNFPTAKEEEVLINLDFVWKENPRPAHVVVQHLLRMIVSICKNNKLTDQQILRSNPKNSLTRTRQIRGGDVRRQFVIPLDPRYHFALCNVNITLPCLRIFSPDTINEDLHKSGEEFCSSKIDICTKKKEISLPKLFSQFGTDFGKNRGEMLKWLFQFLTSAKRTELIDILEKPSYLCVYRGESWNPITYKTKFIDFDDVEEKEASEKKMSEREKVLRRKSRSLTHGIDQADRHRFESSGEANL</sequence>
<dbReference type="InterPro" id="IPR006869">
    <property type="entry name" value="DUF547"/>
</dbReference>
<feature type="region of interest" description="Disordered" evidence="2">
    <location>
        <begin position="111"/>
        <end position="246"/>
    </location>
</feature>
<evidence type="ECO:0000256" key="2">
    <source>
        <dbReference type="SAM" id="MobiDB-lite"/>
    </source>
</evidence>
<feature type="region of interest" description="Disordered" evidence="2">
    <location>
        <begin position="669"/>
        <end position="698"/>
    </location>
</feature>
<dbReference type="InParanoid" id="D3BPT7"/>
<keyword evidence="5" id="KW-1185">Reference proteome</keyword>
<dbReference type="Pfam" id="PF00616">
    <property type="entry name" value="RasGAP"/>
    <property type="match status" value="2"/>
</dbReference>
<dbReference type="InterPro" id="IPR008936">
    <property type="entry name" value="Rho_GTPase_activation_prot"/>
</dbReference>
<dbReference type="GeneID" id="31365453"/>
<dbReference type="Proteomes" id="UP000001396">
    <property type="component" value="Unassembled WGS sequence"/>
</dbReference>
<dbReference type="FunCoup" id="D3BPT7">
    <property type="interactions" value="805"/>
</dbReference>
<feature type="compositionally biased region" description="Low complexity" evidence="2">
    <location>
        <begin position="167"/>
        <end position="181"/>
    </location>
</feature>
<evidence type="ECO:0000259" key="3">
    <source>
        <dbReference type="PROSITE" id="PS50018"/>
    </source>
</evidence>
<feature type="compositionally biased region" description="Basic and acidic residues" evidence="2">
    <location>
        <begin position="952"/>
        <end position="961"/>
    </location>
</feature>
<proteinExistence type="predicted"/>
<dbReference type="AlphaFoldDB" id="D3BPT7"/>
<dbReference type="RefSeq" id="XP_020428353.1">
    <property type="nucleotide sequence ID" value="XM_020580768.1"/>
</dbReference>
<comment type="caution">
    <text evidence="4">The sequence shown here is derived from an EMBL/GenBank/DDBJ whole genome shotgun (WGS) entry which is preliminary data.</text>
</comment>
<feature type="compositionally biased region" description="Low complexity" evidence="2">
    <location>
        <begin position="273"/>
        <end position="288"/>
    </location>
</feature>
<dbReference type="Gene3D" id="1.10.506.10">
    <property type="entry name" value="GTPase Activation - p120gap, domain 1"/>
    <property type="match status" value="2"/>
</dbReference>
<dbReference type="PANTHER" id="PTHR10194">
    <property type="entry name" value="RAS GTPASE-ACTIVATING PROTEINS"/>
    <property type="match status" value="1"/>
</dbReference>
<protein>
    <submittedName>
        <fullName evidence="4">Ras GTPase activation domain-containing protein</fullName>
    </submittedName>
</protein>
<feature type="compositionally biased region" description="Basic and acidic residues" evidence="2">
    <location>
        <begin position="682"/>
        <end position="697"/>
    </location>
</feature>